<evidence type="ECO:0008006" key="4">
    <source>
        <dbReference type="Google" id="ProtNLM"/>
    </source>
</evidence>
<evidence type="ECO:0000313" key="2">
    <source>
        <dbReference type="EMBL" id="RAN94181.1"/>
    </source>
</evidence>
<dbReference type="EMBL" id="PYAA01000044">
    <property type="protein sequence ID" value="RAN94181.1"/>
    <property type="molecule type" value="Genomic_DNA"/>
</dbReference>
<dbReference type="InterPro" id="IPR022536">
    <property type="entry name" value="EspC"/>
</dbReference>
<evidence type="ECO:0000256" key="1">
    <source>
        <dbReference type="SAM" id="MobiDB-lite"/>
    </source>
</evidence>
<accession>A0A328MTW6</accession>
<dbReference type="Pfam" id="PF10824">
    <property type="entry name" value="T7SS_ESX_EspC"/>
    <property type="match status" value="1"/>
</dbReference>
<feature type="region of interest" description="Disordered" evidence="1">
    <location>
        <begin position="1"/>
        <end position="26"/>
    </location>
</feature>
<proteinExistence type="predicted"/>
<name>A0A328MTW6_9ACTN</name>
<feature type="compositionally biased region" description="Basic and acidic residues" evidence="1">
    <location>
        <begin position="14"/>
        <end position="23"/>
    </location>
</feature>
<dbReference type="RefSeq" id="WP_112588945.1">
    <property type="nucleotide sequence ID" value="NZ_PYAA01000044.1"/>
</dbReference>
<protein>
    <recommendedName>
        <fullName evidence="4">ESX-1 secretion-associated protein</fullName>
    </recommendedName>
</protein>
<reference evidence="2 3" key="1">
    <citation type="submission" date="2018-03" db="EMBL/GenBank/DDBJ databases">
        <title>Defining the species Micromonospora saelicesensis and Micromonospora noduli under the framework of genomics.</title>
        <authorList>
            <person name="Riesco R."/>
            <person name="Trujillo M.E."/>
        </authorList>
    </citation>
    <scope>NUCLEOTIDE SEQUENCE [LARGE SCALE GENOMIC DNA]</scope>
    <source>
        <strain evidence="2 3">LAH08</strain>
    </source>
</reference>
<dbReference type="Proteomes" id="UP000248966">
    <property type="component" value="Unassembled WGS sequence"/>
</dbReference>
<organism evidence="2 3">
    <name type="scientific">Micromonospora noduli</name>
    <dbReference type="NCBI Taxonomy" id="709876"/>
    <lineage>
        <taxon>Bacteria</taxon>
        <taxon>Bacillati</taxon>
        <taxon>Actinomycetota</taxon>
        <taxon>Actinomycetes</taxon>
        <taxon>Micromonosporales</taxon>
        <taxon>Micromonosporaceae</taxon>
        <taxon>Micromonospora</taxon>
    </lineage>
</organism>
<dbReference type="AlphaFoldDB" id="A0A328MTW6"/>
<evidence type="ECO:0000313" key="3">
    <source>
        <dbReference type="Proteomes" id="UP000248966"/>
    </source>
</evidence>
<comment type="caution">
    <text evidence="2">The sequence shown here is derived from an EMBL/GenBank/DDBJ whole genome shotgun (WGS) entry which is preliminary data.</text>
</comment>
<dbReference type="GO" id="GO:0009306">
    <property type="term" value="P:protein secretion"/>
    <property type="evidence" value="ECO:0007669"/>
    <property type="project" value="InterPro"/>
</dbReference>
<sequence length="104" mass="11160">MSNGDGFQVDPDDLTTHADHIGRNADGLETARQAGQHVQLGADAYGQLCAIMPLLLGGLQRTLVEGIADAAGSVRDTSEKLRANADRYRASDARAEQLLQRTRD</sequence>
<gene>
    <name evidence="2" type="ORF">LAH08_06016</name>
</gene>